<dbReference type="Proteomes" id="UP000297635">
    <property type="component" value="Unassembled WGS sequence"/>
</dbReference>
<accession>A0A4Z0V385</accession>
<dbReference type="Gene3D" id="3.10.310.30">
    <property type="match status" value="1"/>
</dbReference>
<keyword evidence="4" id="KW-1185">Reference proteome</keyword>
<dbReference type="Pfam" id="PF02272">
    <property type="entry name" value="DHHA1"/>
    <property type="match status" value="1"/>
</dbReference>
<dbReference type="RefSeq" id="WP_135472077.1">
    <property type="nucleotide sequence ID" value="NZ_CASJDB010000018.1"/>
</dbReference>
<reference evidence="3 4" key="1">
    <citation type="submission" date="2019-02" db="EMBL/GenBank/DDBJ databases">
        <title>Isolation and identification of novel species under the genus Muribaculum.</title>
        <authorList>
            <person name="Miyake S."/>
            <person name="Ding Y."/>
            <person name="Low A."/>
            <person name="Soh M."/>
            <person name="Seedorf H."/>
        </authorList>
    </citation>
    <scope>NUCLEOTIDE SEQUENCE [LARGE SCALE GENOMIC DNA]</scope>
    <source>
        <strain evidence="3 4">TLL-A3</strain>
    </source>
</reference>
<dbReference type="EMBL" id="SJSA01000002">
    <property type="protein sequence ID" value="TGG36338.1"/>
    <property type="molecule type" value="Genomic_DNA"/>
</dbReference>
<dbReference type="GO" id="GO:0003676">
    <property type="term" value="F:nucleic acid binding"/>
    <property type="evidence" value="ECO:0007669"/>
    <property type="project" value="InterPro"/>
</dbReference>
<dbReference type="Pfam" id="PF01368">
    <property type="entry name" value="DHH"/>
    <property type="match status" value="1"/>
</dbReference>
<evidence type="ECO:0000313" key="3">
    <source>
        <dbReference type="EMBL" id="TGG36338.1"/>
    </source>
</evidence>
<evidence type="ECO:0000259" key="1">
    <source>
        <dbReference type="Pfam" id="PF01368"/>
    </source>
</evidence>
<feature type="domain" description="DDH" evidence="1">
    <location>
        <begin position="33"/>
        <end position="184"/>
    </location>
</feature>
<dbReference type="SUPFAM" id="SSF64182">
    <property type="entry name" value="DHH phosphoesterases"/>
    <property type="match status" value="1"/>
</dbReference>
<organism evidence="3 4">
    <name type="scientific">Duncaniella freteri</name>
    <dbReference type="NCBI Taxonomy" id="2530391"/>
    <lineage>
        <taxon>Bacteria</taxon>
        <taxon>Pseudomonadati</taxon>
        <taxon>Bacteroidota</taxon>
        <taxon>Bacteroidia</taxon>
        <taxon>Bacteroidales</taxon>
        <taxon>Muribaculaceae</taxon>
        <taxon>Duncaniella</taxon>
    </lineage>
</organism>
<dbReference type="PANTHER" id="PTHR47618:SF1">
    <property type="entry name" value="BIFUNCTIONAL OLIGORIBONUCLEASE AND PAP PHOSPHATASE NRNA"/>
    <property type="match status" value="1"/>
</dbReference>
<comment type="caution">
    <text evidence="3">The sequence shown here is derived from an EMBL/GenBank/DDBJ whole genome shotgun (WGS) entry which is preliminary data.</text>
</comment>
<evidence type="ECO:0000259" key="2">
    <source>
        <dbReference type="Pfam" id="PF02272"/>
    </source>
</evidence>
<dbReference type="InterPro" id="IPR038763">
    <property type="entry name" value="DHH_sf"/>
</dbReference>
<gene>
    <name evidence="3" type="ORF">EZ315_10735</name>
</gene>
<dbReference type="InterPro" id="IPR051319">
    <property type="entry name" value="Oligoribo/pAp-PDE_c-di-AMP_PDE"/>
</dbReference>
<dbReference type="InterPro" id="IPR003156">
    <property type="entry name" value="DHHA1_dom"/>
</dbReference>
<dbReference type="GeneID" id="82150263"/>
<dbReference type="PANTHER" id="PTHR47618">
    <property type="entry name" value="BIFUNCTIONAL OLIGORIBONUCLEASE AND PAP PHOSPHATASE NRNA"/>
    <property type="match status" value="1"/>
</dbReference>
<name>A0A4Z0V385_9BACT</name>
<dbReference type="Gene3D" id="3.90.1640.10">
    <property type="entry name" value="inorganic pyrophosphatase (n-terminal core)"/>
    <property type="match status" value="1"/>
</dbReference>
<dbReference type="InterPro" id="IPR001667">
    <property type="entry name" value="DDH_dom"/>
</dbReference>
<evidence type="ECO:0000313" key="4">
    <source>
        <dbReference type="Proteomes" id="UP000297635"/>
    </source>
</evidence>
<feature type="domain" description="DHHA1" evidence="2">
    <location>
        <begin position="260"/>
        <end position="330"/>
    </location>
</feature>
<protein>
    <submittedName>
        <fullName evidence="3">Bifunctional oligoribonuclease/PAP phosphatase NrnA</fullName>
    </submittedName>
</protein>
<proteinExistence type="predicted"/>
<dbReference type="AlphaFoldDB" id="A0A4Z0V385"/>
<sequence>MRTYTPERRSRFNTVIDPELVERVKQLLLCARSIVITCHVSPDGDALGSSSALCSVLRALGKDASVVTADCPPKALQFLPGVRDIVTSTRTPEKAQELIAKADLLFCLDFNDMKRVDRLSEALEKSAARRIVIDHHLAPVISCDVLISRPEVSSTSALLYILLWQAGWARYLNRSSAACIYTGMMTDTGNFAYNSNDPDLYLIVHDLLRKGIDKDNLYKLVHNNASQSSIRLNGYAQYRTEYMCGGRMALISLSSDELRDFDYSKGDTEGLVNIPLTIPEVQWSIFMREDSKDLVKVSMRSKGVFPVNLVCEEKFGGGGHINASGGEYHGPLTDALSYLLQIIPDYESLLE</sequence>